<evidence type="ECO:0000313" key="2">
    <source>
        <dbReference type="WBParaSite" id="jg13335"/>
    </source>
</evidence>
<proteinExistence type="predicted"/>
<name>A0A915CXF4_9BILA</name>
<organism evidence="1 2">
    <name type="scientific">Ditylenchus dipsaci</name>
    <dbReference type="NCBI Taxonomy" id="166011"/>
    <lineage>
        <taxon>Eukaryota</taxon>
        <taxon>Metazoa</taxon>
        <taxon>Ecdysozoa</taxon>
        <taxon>Nematoda</taxon>
        <taxon>Chromadorea</taxon>
        <taxon>Rhabditida</taxon>
        <taxon>Tylenchina</taxon>
        <taxon>Tylenchomorpha</taxon>
        <taxon>Sphaerularioidea</taxon>
        <taxon>Anguinidae</taxon>
        <taxon>Anguininae</taxon>
        <taxon>Ditylenchus</taxon>
    </lineage>
</organism>
<reference evidence="2" key="1">
    <citation type="submission" date="2022-11" db="UniProtKB">
        <authorList>
            <consortium name="WormBaseParasite"/>
        </authorList>
    </citation>
    <scope>IDENTIFICATION</scope>
</reference>
<evidence type="ECO:0000313" key="1">
    <source>
        <dbReference type="Proteomes" id="UP000887574"/>
    </source>
</evidence>
<sequence length="78" mass="9009">MSKVQEKLLEKTEFLSFDATYKKSARGFYQFFASMVGSMEGVVSPLQYAFFLAGGECSSRIDHRFRDLADRYETTEEE</sequence>
<dbReference type="WBParaSite" id="jg13335">
    <property type="protein sequence ID" value="jg13335"/>
    <property type="gene ID" value="jg13335"/>
</dbReference>
<dbReference type="Proteomes" id="UP000887574">
    <property type="component" value="Unplaced"/>
</dbReference>
<keyword evidence="1" id="KW-1185">Reference proteome</keyword>
<protein>
    <submittedName>
        <fullName evidence="2">Uncharacterized protein</fullName>
    </submittedName>
</protein>
<accession>A0A915CXF4</accession>
<dbReference type="AlphaFoldDB" id="A0A915CXF4"/>